<keyword evidence="5" id="KW-0547">Nucleotide-binding</keyword>
<evidence type="ECO:0000256" key="5">
    <source>
        <dbReference type="ARBA" id="ARBA00022741"/>
    </source>
</evidence>
<evidence type="ECO:0000256" key="4">
    <source>
        <dbReference type="ARBA" id="ARBA00022695"/>
    </source>
</evidence>
<evidence type="ECO:0000256" key="2">
    <source>
        <dbReference type="ARBA" id="ARBA00022484"/>
    </source>
</evidence>
<evidence type="ECO:0000259" key="10">
    <source>
        <dbReference type="PROSITE" id="PS50522"/>
    </source>
</evidence>
<keyword evidence="2 11" id="KW-0696">RNA-directed RNA polymerase</keyword>
<dbReference type="InterPro" id="IPR043502">
    <property type="entry name" value="DNA/RNA_pol_sf"/>
</dbReference>
<evidence type="ECO:0000256" key="3">
    <source>
        <dbReference type="ARBA" id="ARBA00022679"/>
    </source>
</evidence>
<keyword evidence="9" id="KW-0460">Magnesium</keyword>
<reference evidence="11" key="1">
    <citation type="submission" date="2020-09" db="EMBL/GenBank/DDBJ databases">
        <title>Leviviricetes taxonomy.</title>
        <authorList>
            <person name="Stockdale S.R."/>
            <person name="Callanan J."/>
            <person name="Adriaenssens E.M."/>
            <person name="Kuhn J.H."/>
            <person name="Rumnieks J."/>
            <person name="Shkoporov A."/>
            <person name="Draper L.A."/>
            <person name="Ross P."/>
            <person name="Hill C."/>
        </authorList>
    </citation>
    <scope>NUCLEOTIDE SEQUENCE</scope>
</reference>
<dbReference type="GeneID" id="80398841"/>
<dbReference type="GO" id="GO:0039694">
    <property type="term" value="P:viral RNA genome replication"/>
    <property type="evidence" value="ECO:0007669"/>
    <property type="project" value="InterPro"/>
</dbReference>
<evidence type="ECO:0000256" key="6">
    <source>
        <dbReference type="ARBA" id="ARBA00022953"/>
    </source>
</evidence>
<feature type="domain" description="RdRp catalytic" evidence="10">
    <location>
        <begin position="315"/>
        <end position="443"/>
    </location>
</feature>
<name>A0A8S5L574_9VIRU</name>
<feature type="binding site" evidence="9">
    <location>
        <position position="412"/>
    </location>
    <ligand>
        <name>Mg(2+)</name>
        <dbReference type="ChEBI" id="CHEBI:18420"/>
        <label>2</label>
    </ligand>
</feature>
<protein>
    <recommendedName>
        <fullName evidence="1">RNA-directed RNA polymerase</fullName>
        <ecNumber evidence="1">2.7.7.48</ecNumber>
    </recommendedName>
    <alternativeName>
        <fullName evidence="7">RNA replicase beta chain</fullName>
    </alternativeName>
</protein>
<evidence type="ECO:0000256" key="8">
    <source>
        <dbReference type="ARBA" id="ARBA00048744"/>
    </source>
</evidence>
<dbReference type="KEGG" id="vg:80398841"/>
<gene>
    <name evidence="11" type="primary">SRR5467090_3_4</name>
</gene>
<keyword evidence="12" id="KW-1185">Reference proteome</keyword>
<dbReference type="EMBL" id="BK014115">
    <property type="protein sequence ID" value="DAD52479.1"/>
    <property type="molecule type" value="Genomic_RNA"/>
</dbReference>
<comment type="catalytic activity">
    <reaction evidence="8">
        <text>RNA(n) + a ribonucleoside 5'-triphosphate = RNA(n+1) + diphosphate</text>
        <dbReference type="Rhea" id="RHEA:21248"/>
        <dbReference type="Rhea" id="RHEA-COMP:14527"/>
        <dbReference type="Rhea" id="RHEA-COMP:17342"/>
        <dbReference type="ChEBI" id="CHEBI:33019"/>
        <dbReference type="ChEBI" id="CHEBI:61557"/>
        <dbReference type="ChEBI" id="CHEBI:140395"/>
        <dbReference type="EC" id="2.7.7.48"/>
    </reaction>
</comment>
<evidence type="ECO:0000256" key="1">
    <source>
        <dbReference type="ARBA" id="ARBA00012494"/>
    </source>
</evidence>
<proteinExistence type="predicted"/>
<keyword evidence="9" id="KW-0479">Metal-binding</keyword>
<organism evidence="11 12">
    <name type="scientific">ssRNA phage SRR5467090_3</name>
    <dbReference type="NCBI Taxonomy" id="2786452"/>
    <lineage>
        <taxon>Viruses</taxon>
        <taxon>Riboviria</taxon>
        <taxon>Orthornavirae</taxon>
        <taxon>Lenarviricota</taxon>
        <taxon>Leviviricetes</taxon>
        <taxon>Norzivirales</taxon>
        <taxon>Fiersviridae</taxon>
        <taxon>Ulinhavirus</taxon>
        <taxon>Ulinhavirus borborohabitans</taxon>
        <taxon>Pipunevirus borborohabitans</taxon>
    </lineage>
</organism>
<dbReference type="GO" id="GO:0046872">
    <property type="term" value="F:metal ion binding"/>
    <property type="evidence" value="ECO:0007669"/>
    <property type="project" value="UniProtKB-KW"/>
</dbReference>
<evidence type="ECO:0000256" key="9">
    <source>
        <dbReference type="PIRSR" id="PIRSR605093-1"/>
    </source>
</evidence>
<dbReference type="Proteomes" id="UP000676895">
    <property type="component" value="Segment"/>
</dbReference>
<evidence type="ECO:0000313" key="11">
    <source>
        <dbReference type="EMBL" id="DAD52479.1"/>
    </source>
</evidence>
<dbReference type="PROSITE" id="PS50522">
    <property type="entry name" value="RDRP_PHAGE"/>
    <property type="match status" value="1"/>
</dbReference>
<sequence length="632" mass="71146">MSLFSSWDGNVSSEITTEVLRELALLHLERVCNPAIEDLKNDLQRAVMADDYHYLCNYDLDYSRLSPLDAINIGQVLAFYKKRSDLDLGIDKRRVARDKFMESETRCRITNHMFRSWASGGFQFLPDVESALHAARRKIAEVLGDVPALADLHLRFGPGASTQVPKRKACAKVKLSQQACCSEDLLPLVNEILEEVPQYTFSSQDEFDWSDLSKESENLEEYEEGCREATRKLRERGIISHGSSVCKSGTEESLAVDVLIHPGKLEFVPKNAKTDRAIMVEPWLNSIVQLAVGDYMARRLKAFGVDLTDQERNKSLAREGSLTGALATLDLSSASDSISTGLVEHLLPPDWFDFLLRFRTGVVVESDGSVTRLQKFSSMGNGFTFPLESLVFWALTRACCNRRETVSVYGDDIICPTHRVDKVLSVLTATGFLVNQEKSFWTGPFRESCGGDYLSGIDVRPCFIKGPLTGHDMFRLHNFYMRDLDRELASVVRKHIDDSIALLGPDGFGDGVLVGYQWDAIRKSNHLANGYGGVVFESWCYKKRNFKRRLPGDRVLPSYSIYTRECVSGNDVATLLAEERRFLAWLVNQDPDMIPGSFESEGYRFTKDGVPENYLPGTKGCKRISIYTFQLP</sequence>
<dbReference type="SUPFAM" id="SSF56672">
    <property type="entry name" value="DNA/RNA polymerases"/>
    <property type="match status" value="1"/>
</dbReference>
<keyword evidence="6" id="KW-0693">Viral RNA replication</keyword>
<accession>A0A8S5L574</accession>
<dbReference type="RefSeq" id="YP_010769739.1">
    <property type="nucleotide sequence ID" value="NC_074061.1"/>
</dbReference>
<evidence type="ECO:0000313" key="12">
    <source>
        <dbReference type="Proteomes" id="UP000676895"/>
    </source>
</evidence>
<dbReference type="Pfam" id="PF03431">
    <property type="entry name" value="RNA_replicase_B"/>
    <property type="match status" value="1"/>
</dbReference>
<dbReference type="InterPro" id="IPR007096">
    <property type="entry name" value="RNA-dir_Rpol_cat_phage"/>
</dbReference>
<feature type="binding site" evidence="9">
    <location>
        <position position="330"/>
    </location>
    <ligand>
        <name>Mg(2+)</name>
        <dbReference type="ChEBI" id="CHEBI:18420"/>
        <label>2</label>
    </ligand>
</feature>
<dbReference type="InterPro" id="IPR005093">
    <property type="entry name" value="RNArep_beta"/>
</dbReference>
<keyword evidence="3" id="KW-0808">Transferase</keyword>
<comment type="cofactor">
    <cofactor evidence="9">
        <name>Mg(2+)</name>
        <dbReference type="ChEBI" id="CHEBI:18420"/>
    </cofactor>
    <text evidence="9">Binds 2 Mg(2+) per subunit.</text>
</comment>
<dbReference type="GO" id="GO:0003968">
    <property type="term" value="F:RNA-directed RNA polymerase activity"/>
    <property type="evidence" value="ECO:0007669"/>
    <property type="project" value="UniProtKB-KW"/>
</dbReference>
<feature type="binding site" evidence="9">
    <location>
        <position position="411"/>
    </location>
    <ligand>
        <name>Mg(2+)</name>
        <dbReference type="ChEBI" id="CHEBI:18420"/>
        <label>2</label>
    </ligand>
</feature>
<dbReference type="GO" id="GO:0000166">
    <property type="term" value="F:nucleotide binding"/>
    <property type="evidence" value="ECO:0007669"/>
    <property type="project" value="UniProtKB-KW"/>
</dbReference>
<keyword evidence="4" id="KW-0548">Nucleotidyltransferase</keyword>
<evidence type="ECO:0000256" key="7">
    <source>
        <dbReference type="ARBA" id="ARBA00030248"/>
    </source>
</evidence>
<dbReference type="EC" id="2.7.7.48" evidence="1"/>